<evidence type="ECO:0000313" key="1">
    <source>
        <dbReference type="EMBL" id="ERG63493.1"/>
    </source>
</evidence>
<dbReference type="RefSeq" id="WP_021011238.1">
    <property type="nucleotide sequence ID" value="NZ_ASHR01000031.1"/>
</dbReference>
<evidence type="ECO:0000313" key="2">
    <source>
        <dbReference type="Proteomes" id="UP000016462"/>
    </source>
</evidence>
<reference evidence="1 2" key="1">
    <citation type="journal article" date="2013" name="Genome Announc.">
        <title>First draft genome sequence from a member of the genus agrococcus, isolated from modern microbialites.</title>
        <authorList>
            <person name="White R.A.III."/>
            <person name="Grassa C.J."/>
            <person name="Suttle C.A."/>
        </authorList>
    </citation>
    <scope>NUCLEOTIDE SEQUENCE [LARGE SCALE GENOMIC DNA]</scope>
    <source>
        <strain evidence="1 2">RW1</strain>
    </source>
</reference>
<organism evidence="1 2">
    <name type="scientific">Agrococcus pavilionensis RW1</name>
    <dbReference type="NCBI Taxonomy" id="1330458"/>
    <lineage>
        <taxon>Bacteria</taxon>
        <taxon>Bacillati</taxon>
        <taxon>Actinomycetota</taxon>
        <taxon>Actinomycetes</taxon>
        <taxon>Micrococcales</taxon>
        <taxon>Microbacteriaceae</taxon>
        <taxon>Agrococcus</taxon>
    </lineage>
</organism>
<dbReference type="AlphaFoldDB" id="U1L938"/>
<sequence>MYVLGVDASLTSTGLAWLDTDEPAEWWTGRIREAAPVKGGTWLREQAARMDRIAYEVRDVALGHDGSGLPVDLVVLEGPSFSSRGAGARDVAGLWWSIARELLVRDIEVLVIEPATRAKYATGRGRGVGASKHDVLAQVRATYPLADVPQHDVADAVALAALGARVKGFPVEEIDRVWVEEVAAAVAAREAAKEL</sequence>
<proteinExistence type="predicted"/>
<dbReference type="GO" id="GO:0003676">
    <property type="term" value="F:nucleic acid binding"/>
    <property type="evidence" value="ECO:0007669"/>
    <property type="project" value="InterPro"/>
</dbReference>
<gene>
    <name evidence="1" type="ORF">L332_03360</name>
</gene>
<dbReference type="SUPFAM" id="SSF53098">
    <property type="entry name" value="Ribonuclease H-like"/>
    <property type="match status" value="1"/>
</dbReference>
<dbReference type="InterPro" id="IPR012337">
    <property type="entry name" value="RNaseH-like_sf"/>
</dbReference>
<accession>U1L938</accession>
<name>U1L938_9MICO</name>
<keyword evidence="2" id="KW-1185">Reference proteome</keyword>
<dbReference type="InterPro" id="IPR036397">
    <property type="entry name" value="RNaseH_sf"/>
</dbReference>
<dbReference type="Proteomes" id="UP000016462">
    <property type="component" value="Unassembled WGS sequence"/>
</dbReference>
<dbReference type="OrthoDB" id="3359450at2"/>
<comment type="caution">
    <text evidence="1">The sequence shown here is derived from an EMBL/GenBank/DDBJ whole genome shotgun (WGS) entry which is preliminary data.</text>
</comment>
<protein>
    <submittedName>
        <fullName evidence="1">Uncharacterized protein</fullName>
    </submittedName>
</protein>
<dbReference type="Gene3D" id="3.30.420.10">
    <property type="entry name" value="Ribonuclease H-like superfamily/Ribonuclease H"/>
    <property type="match status" value="1"/>
</dbReference>
<dbReference type="EMBL" id="ASHR01000031">
    <property type="protein sequence ID" value="ERG63493.1"/>
    <property type="molecule type" value="Genomic_DNA"/>
</dbReference>